<evidence type="ECO:0000313" key="3">
    <source>
        <dbReference type="Proteomes" id="UP001141619"/>
    </source>
</evidence>
<dbReference type="Pfam" id="PF02036">
    <property type="entry name" value="SCP2"/>
    <property type="match status" value="1"/>
</dbReference>
<comment type="caution">
    <text evidence="2">The sequence shown here is derived from an EMBL/GenBank/DDBJ whole genome shotgun (WGS) entry which is preliminary data.</text>
</comment>
<proteinExistence type="predicted"/>
<dbReference type="PANTHER" id="PTHR10094">
    <property type="entry name" value="STEROL CARRIER PROTEIN 2 SCP-2 FAMILY PROTEIN"/>
    <property type="match status" value="1"/>
</dbReference>
<organism evidence="2 3">
    <name type="scientific">Govanella unica</name>
    <dbReference type="NCBI Taxonomy" id="2975056"/>
    <lineage>
        <taxon>Bacteria</taxon>
        <taxon>Pseudomonadati</taxon>
        <taxon>Pseudomonadota</taxon>
        <taxon>Alphaproteobacteria</taxon>
        <taxon>Emcibacterales</taxon>
        <taxon>Govanellaceae</taxon>
        <taxon>Govanella</taxon>
    </lineage>
</organism>
<feature type="domain" description="SCP2" evidence="1">
    <location>
        <begin position="21"/>
        <end position="97"/>
    </location>
</feature>
<sequence>MSIDSIIQGLQGKLSGLGLARRIKIDLGSDGILLIDGTAKPPAISRADGPADVTLTTDSSVLQEILAGDLNAQMAFMTGKLKIDGDMALAMQLGQALG</sequence>
<reference evidence="2" key="1">
    <citation type="submission" date="2022-08" db="EMBL/GenBank/DDBJ databases">
        <authorList>
            <person name="Vandamme P."/>
            <person name="Hettiarachchi A."/>
            <person name="Peeters C."/>
            <person name="Cnockaert M."/>
            <person name="Carlier A."/>
        </authorList>
    </citation>
    <scope>NUCLEOTIDE SEQUENCE</scope>
    <source>
        <strain evidence="2">LMG 31809</strain>
    </source>
</reference>
<keyword evidence="3" id="KW-1185">Reference proteome</keyword>
<dbReference type="SUPFAM" id="SSF55718">
    <property type="entry name" value="SCP-like"/>
    <property type="match status" value="1"/>
</dbReference>
<dbReference type="EMBL" id="JANWOI010000004">
    <property type="protein sequence ID" value="MDA5194961.1"/>
    <property type="molecule type" value="Genomic_DNA"/>
</dbReference>
<dbReference type="AlphaFoldDB" id="A0A9X3TZS2"/>
<reference evidence="2" key="2">
    <citation type="journal article" date="2023" name="Syst. Appl. Microbiol.">
        <title>Govania unica gen. nov., sp. nov., a rare biosphere bacterium that represents a novel family in the class Alphaproteobacteria.</title>
        <authorList>
            <person name="Vandamme P."/>
            <person name="Peeters C."/>
            <person name="Hettiarachchi A."/>
            <person name="Cnockaert M."/>
            <person name="Carlier A."/>
        </authorList>
    </citation>
    <scope>NUCLEOTIDE SEQUENCE</scope>
    <source>
        <strain evidence="2">LMG 31809</strain>
    </source>
</reference>
<dbReference type="GO" id="GO:0005829">
    <property type="term" value="C:cytosol"/>
    <property type="evidence" value="ECO:0007669"/>
    <property type="project" value="TreeGrafter"/>
</dbReference>
<evidence type="ECO:0000259" key="1">
    <source>
        <dbReference type="Pfam" id="PF02036"/>
    </source>
</evidence>
<name>A0A9X3TZS2_9PROT</name>
<dbReference type="Proteomes" id="UP001141619">
    <property type="component" value="Unassembled WGS sequence"/>
</dbReference>
<dbReference type="PANTHER" id="PTHR10094:SF25">
    <property type="entry name" value="SCP2 STEROL-BINDING DOMAIN-CONTAINING PROTEIN 1"/>
    <property type="match status" value="1"/>
</dbReference>
<accession>A0A9X3TZS2</accession>
<dbReference type="RefSeq" id="WP_274944667.1">
    <property type="nucleotide sequence ID" value="NZ_JANWOI010000004.1"/>
</dbReference>
<dbReference type="InterPro" id="IPR003033">
    <property type="entry name" value="SCP2_sterol-bd_dom"/>
</dbReference>
<gene>
    <name evidence="2" type="ORF">NYP16_13460</name>
</gene>
<dbReference type="InterPro" id="IPR036527">
    <property type="entry name" value="SCP2_sterol-bd_dom_sf"/>
</dbReference>
<protein>
    <submittedName>
        <fullName evidence="2">SCP2 sterol-binding domain-containing protein</fullName>
    </submittedName>
</protein>
<dbReference type="Gene3D" id="3.30.1050.10">
    <property type="entry name" value="SCP2 sterol-binding domain"/>
    <property type="match status" value="1"/>
</dbReference>
<evidence type="ECO:0000313" key="2">
    <source>
        <dbReference type="EMBL" id="MDA5194961.1"/>
    </source>
</evidence>